<accession>A0A6B9ZIE5</accession>
<dbReference type="EMBL" id="CP048113">
    <property type="protein sequence ID" value="QHS60373.1"/>
    <property type="molecule type" value="Genomic_DNA"/>
</dbReference>
<dbReference type="AlphaFoldDB" id="A0A6B9ZIE5"/>
<evidence type="ECO:0000313" key="3">
    <source>
        <dbReference type="Proteomes" id="UP000476411"/>
    </source>
</evidence>
<dbReference type="InterPro" id="IPR013830">
    <property type="entry name" value="SGNH_hydro"/>
</dbReference>
<evidence type="ECO:0000259" key="1">
    <source>
        <dbReference type="Pfam" id="PF13472"/>
    </source>
</evidence>
<feature type="domain" description="SGNH hydrolase-type esterase" evidence="1">
    <location>
        <begin position="42"/>
        <end position="219"/>
    </location>
</feature>
<keyword evidence="2" id="KW-0378">Hydrolase</keyword>
<protein>
    <submittedName>
        <fullName evidence="2">SGNH/GDSL hydrolase family protein</fullName>
    </submittedName>
</protein>
<dbReference type="Pfam" id="PF13472">
    <property type="entry name" value="Lipase_GDSL_2"/>
    <property type="match status" value="1"/>
</dbReference>
<dbReference type="InterPro" id="IPR036514">
    <property type="entry name" value="SGNH_hydro_sf"/>
</dbReference>
<dbReference type="Gene3D" id="3.40.50.1110">
    <property type="entry name" value="SGNH hydrolase"/>
    <property type="match status" value="1"/>
</dbReference>
<reference evidence="2 3" key="1">
    <citation type="submission" date="2020-01" db="EMBL/GenBank/DDBJ databases">
        <title>Complete genome sequence of Chitinophaga sp. H33E-04 isolated from quinoa roots.</title>
        <authorList>
            <person name="Weon H.-Y."/>
            <person name="Lee S.A."/>
        </authorList>
    </citation>
    <scope>NUCLEOTIDE SEQUENCE [LARGE SCALE GENOMIC DNA]</scope>
    <source>
        <strain evidence="2 3">H33E-04</strain>
    </source>
</reference>
<keyword evidence="3" id="KW-1185">Reference proteome</keyword>
<dbReference type="SUPFAM" id="SSF52266">
    <property type="entry name" value="SGNH hydrolase"/>
    <property type="match status" value="1"/>
</dbReference>
<sequence>MGYYLCSMLFFLFLGTKNEQIPMIPGHSTSRDTTIQHFTYLALGDSYTIGESVPEADRFPNQAVRLLAEEGITVAPPRIIAKTGWTTDELEAAIGEANVTDTFSIVTLLIGVNNQYRGRSTAEYKTQFTSLLKQAIHFAGDHSDRVVVLSIPDWGAVPFAEGRDREQIAAEIDAFNAVNKTVSKKFKVHYIDITPDTRKAAQDPGLVASDGLHYSGRGMGVWAGKLAAVMSGMLK</sequence>
<gene>
    <name evidence="2" type="ORF">GWR21_12420</name>
</gene>
<evidence type="ECO:0000313" key="2">
    <source>
        <dbReference type="EMBL" id="QHS60373.1"/>
    </source>
</evidence>
<proteinExistence type="predicted"/>
<organism evidence="2 3">
    <name type="scientific">Chitinophaga agri</name>
    <dbReference type="NCBI Taxonomy" id="2703787"/>
    <lineage>
        <taxon>Bacteria</taxon>
        <taxon>Pseudomonadati</taxon>
        <taxon>Bacteroidota</taxon>
        <taxon>Chitinophagia</taxon>
        <taxon>Chitinophagales</taxon>
        <taxon>Chitinophagaceae</taxon>
        <taxon>Chitinophaga</taxon>
    </lineage>
</organism>
<dbReference type="Proteomes" id="UP000476411">
    <property type="component" value="Chromosome"/>
</dbReference>
<dbReference type="KEGG" id="chih:GWR21_12420"/>
<name>A0A6B9ZIE5_9BACT</name>
<dbReference type="GO" id="GO:0016788">
    <property type="term" value="F:hydrolase activity, acting on ester bonds"/>
    <property type="evidence" value="ECO:0007669"/>
    <property type="project" value="UniProtKB-ARBA"/>
</dbReference>
<dbReference type="CDD" id="cd01832">
    <property type="entry name" value="SGNH_hydrolase_like_1"/>
    <property type="match status" value="1"/>
</dbReference>